<feature type="region of interest" description="Disordered" evidence="3">
    <location>
        <begin position="441"/>
        <end position="465"/>
    </location>
</feature>
<dbReference type="HOGENOM" id="CLU_007367_1_0_1"/>
<dbReference type="InterPro" id="IPR029058">
    <property type="entry name" value="AB_hydrolase_fold"/>
</dbReference>
<gene>
    <name evidence="5" type="primary">Piso0_005420</name>
    <name evidence="5" type="ORF">GNLVRS01_PISO0N14731g</name>
</gene>
<evidence type="ECO:0000259" key="4">
    <source>
        <dbReference type="Pfam" id="PF05057"/>
    </source>
</evidence>
<dbReference type="EMBL" id="FO082046">
    <property type="protein sequence ID" value="CCE86902.1"/>
    <property type="molecule type" value="Genomic_DNA"/>
</dbReference>
<evidence type="ECO:0000256" key="1">
    <source>
        <dbReference type="ARBA" id="ARBA00007920"/>
    </source>
</evidence>
<dbReference type="Gene3D" id="3.40.50.1820">
    <property type="entry name" value="alpha/beta hydrolase"/>
    <property type="match status" value="1"/>
</dbReference>
<evidence type="ECO:0000313" key="6">
    <source>
        <dbReference type="Proteomes" id="UP000005222"/>
    </source>
</evidence>
<dbReference type="OrthoDB" id="5368485at2759"/>
<dbReference type="AlphaFoldDB" id="G8XYZ3"/>
<dbReference type="SUPFAM" id="SSF53474">
    <property type="entry name" value="alpha/beta-Hydrolases"/>
    <property type="match status" value="1"/>
</dbReference>
<name>G8XYZ3_PICSO</name>
<evidence type="ECO:0000256" key="3">
    <source>
        <dbReference type="SAM" id="MobiDB-lite"/>
    </source>
</evidence>
<feature type="compositionally biased region" description="Basic and acidic residues" evidence="3">
    <location>
        <begin position="441"/>
        <end position="450"/>
    </location>
</feature>
<dbReference type="Pfam" id="PF05057">
    <property type="entry name" value="DUF676"/>
    <property type="match status" value="1"/>
</dbReference>
<keyword evidence="2" id="KW-0443">Lipid metabolism</keyword>
<sequence>MLSDPHVWYRDKSVLRMGDVTRYTFKYAPVNKDKKKVYIRLKNIEKAPIRAIHLLNGPFILYCDVIPHKYDHNVKFEPENPEENTEVVFENQIKPGQTFNVELLLNSNSFLCTDDNGNDVYQWTVNVVSQIFISTKSQIHYDFLIGDDEKSLKRLNHGPFANTMTMMSKESNADRKDSLSLPLNESLSPQLSIVKKSTKDLWSHSFTDLSKPIHLIIITHGIFSNVTADMLYIKESLEQSVDDNIMIRGYTKNANKSEKGIARLGTGLHKYIIDLLRDAKASGLHINKISFIGHSLGGLVQLYAIKSILEEKGTDFFRKQNIKPIHLVCMATPLLGVLSELSLYISWFLDLGTLGQTGRDLTLSRRFPGISFLFRQKGSRRHAFTPLLITLPDDPLRSFLKEFQHLTVYANAINDGIVPLRTSSLLYLDYEALGNVSHLKEKEAQDKEEGTSDAENGSPNAVGEVPVYKNENVNSNKKAIKESKDYMKTIWKVFGNNTSEKKRIRARQKVLKKISIKGTNHRDQYYEYASKPSTERVSGETKNEDFPVFSLPPKASAIESAINSLLCPIPSQDFILDPEKRPSTILHDQCYNGDRIPPREEPSKNIFKRFFFMIFHHAEWKLAKQDTIARKYHMDNLTWRKVLVTLPPDAHNNIVVRRTFANGYGWGVIDHLCKEVFNS</sequence>
<comment type="similarity">
    <text evidence="1">Belongs to the putative lipase ROG1 family.</text>
</comment>
<dbReference type="GO" id="GO:0047372">
    <property type="term" value="F:monoacylglycerol lipase activity"/>
    <property type="evidence" value="ECO:0007669"/>
    <property type="project" value="TreeGrafter"/>
</dbReference>
<reference evidence="5 6" key="1">
    <citation type="journal article" date="2012" name="G3 (Bethesda)">
        <title>Pichia sorbitophila, an interspecies yeast hybrid reveals early steps of genome resolution following polyploidization.</title>
        <authorList>
            <person name="Leh Louis V."/>
            <person name="Despons L."/>
            <person name="Friedrich A."/>
            <person name="Martin T."/>
            <person name="Durrens P."/>
            <person name="Casaregola S."/>
            <person name="Neuveglise C."/>
            <person name="Fairhead C."/>
            <person name="Marck C."/>
            <person name="Cruz J.A."/>
            <person name="Straub M.L."/>
            <person name="Kugler V."/>
            <person name="Sacerdot C."/>
            <person name="Uzunov Z."/>
            <person name="Thierry A."/>
            <person name="Weiss S."/>
            <person name="Bleykasten C."/>
            <person name="De Montigny J."/>
            <person name="Jacques N."/>
            <person name="Jung P."/>
            <person name="Lemaire M."/>
            <person name="Mallet S."/>
            <person name="Morel G."/>
            <person name="Richard G.F."/>
            <person name="Sarkar A."/>
            <person name="Savel G."/>
            <person name="Schacherer J."/>
            <person name="Seret M.L."/>
            <person name="Talla E."/>
            <person name="Samson G."/>
            <person name="Jubin C."/>
            <person name="Poulain J."/>
            <person name="Vacherie B."/>
            <person name="Barbe V."/>
            <person name="Pelletier E."/>
            <person name="Sherman D.J."/>
            <person name="Westhof E."/>
            <person name="Weissenbach J."/>
            <person name="Baret P.V."/>
            <person name="Wincker P."/>
            <person name="Gaillardin C."/>
            <person name="Dujon B."/>
            <person name="Souciet J.L."/>
        </authorList>
    </citation>
    <scope>NUCLEOTIDE SEQUENCE [LARGE SCALE GENOMIC DNA]</scope>
    <source>
        <strain evidence="6">ATCC MYA-4447 / BCRC 22081 / CBS 7064 / NBRC 10061 / NRRL Y-12695</strain>
    </source>
</reference>
<accession>G8XYZ3</accession>
<dbReference type="PIRSF" id="PIRSF005412">
    <property type="entry name" value="UCP005412_abhydr"/>
    <property type="match status" value="1"/>
</dbReference>
<dbReference type="InterPro" id="IPR007751">
    <property type="entry name" value="DUF676_lipase-like"/>
</dbReference>
<dbReference type="GO" id="GO:0016042">
    <property type="term" value="P:lipid catabolic process"/>
    <property type="evidence" value="ECO:0007669"/>
    <property type="project" value="UniProtKB-KW"/>
</dbReference>
<evidence type="ECO:0000256" key="2">
    <source>
        <dbReference type="ARBA" id="ARBA00022963"/>
    </source>
</evidence>
<dbReference type="Proteomes" id="UP000005222">
    <property type="component" value="Chromosome N"/>
</dbReference>
<dbReference type="OMA" id="FSNIGCD"/>
<feature type="domain" description="DUF676" evidence="4">
    <location>
        <begin position="210"/>
        <end position="422"/>
    </location>
</feature>
<protein>
    <submittedName>
        <fullName evidence="5">Piso0_005420 protein</fullName>
    </submittedName>
</protein>
<dbReference type="InParanoid" id="G8XYZ3"/>
<dbReference type="InterPro" id="IPR016445">
    <property type="entry name" value="Rog1_fam"/>
</dbReference>
<keyword evidence="6" id="KW-1185">Reference proteome</keyword>
<dbReference type="PANTHER" id="PTHR12482:SF62">
    <property type="entry name" value="LIPASE ROG1-RELATED"/>
    <property type="match status" value="1"/>
</dbReference>
<keyword evidence="2" id="KW-0442">Lipid degradation</keyword>
<proteinExistence type="inferred from homology"/>
<dbReference type="PANTHER" id="PTHR12482">
    <property type="entry name" value="LIPASE ROG1-RELATED-RELATED"/>
    <property type="match status" value="1"/>
</dbReference>
<dbReference type="eggNOG" id="KOG4372">
    <property type="taxonomic scope" value="Eukaryota"/>
</dbReference>
<dbReference type="InterPro" id="IPR044294">
    <property type="entry name" value="Lipase-like"/>
</dbReference>
<evidence type="ECO:0000313" key="5">
    <source>
        <dbReference type="EMBL" id="CCE86902.1"/>
    </source>
</evidence>
<organism evidence="5 6">
    <name type="scientific">Pichia sorbitophila (strain ATCC MYA-4447 / BCRC 22081 / CBS 7064 / NBRC 10061 / NRRL Y-12695)</name>
    <name type="common">Hybrid yeast</name>
    <dbReference type="NCBI Taxonomy" id="559304"/>
    <lineage>
        <taxon>Eukaryota</taxon>
        <taxon>Fungi</taxon>
        <taxon>Dikarya</taxon>
        <taxon>Ascomycota</taxon>
        <taxon>Saccharomycotina</taxon>
        <taxon>Pichiomycetes</taxon>
        <taxon>Debaryomycetaceae</taxon>
        <taxon>Millerozyma</taxon>
    </lineage>
</organism>